<accession>A0A1G5QA91</accession>
<evidence type="ECO:0000313" key="1">
    <source>
        <dbReference type="EMBL" id="SCZ58496.1"/>
    </source>
</evidence>
<keyword evidence="2" id="KW-1185">Reference proteome</keyword>
<dbReference type="Pfam" id="PF09615">
    <property type="entry name" value="Cas_Csy3"/>
    <property type="match status" value="1"/>
</dbReference>
<dbReference type="CDD" id="cd09737">
    <property type="entry name" value="Csy3_I-F"/>
    <property type="match status" value="1"/>
</dbReference>
<proteinExistence type="predicted"/>
<name>A0A1G5QA91_PHOLU</name>
<dbReference type="Proteomes" id="UP000183223">
    <property type="component" value="Unassembled WGS sequence"/>
</dbReference>
<gene>
    <name evidence="1" type="ORF">SAMN02982990_01253</name>
</gene>
<evidence type="ECO:0000313" key="2">
    <source>
        <dbReference type="Proteomes" id="UP000183223"/>
    </source>
</evidence>
<dbReference type="EMBL" id="FMWJ01000004">
    <property type="protein sequence ID" value="SCZ58496.1"/>
    <property type="molecule type" value="Genomic_DNA"/>
</dbReference>
<dbReference type="AlphaFoldDB" id="A0A1G5QA91"/>
<sequence>MSKSTIKTASVLAFERKLSNSDALMFAGNWKHWEKAEEWQPIAIQEKAVRGTISNRLKNALTSDPAKLDAEIQKANLQRVDVAALPYDADTLKVSFTLRVLGNLSTPSVCNDQDYQAELANVINGYIAEHGFKTLAARYAENLANGRFLWRNRVGAEEIKVRVSGKSGKWWEFDCEDFSLRAFGKAEGHLAELAAEIEEGLAGDRSTFFNVEAFVRLGHGQEIFPSQELVLDSNSKKSKVLYQVNDIAALHSQKVGNALRTIDTWYPDATELGLGPIAVEPYGSVTSRGKAYRQPKVKMDFYTLLDNWVVKGKAPEVEQQHYVMATLIRGGVFGEKGE</sequence>
<dbReference type="InterPro" id="IPR013399">
    <property type="entry name" value="CRISPR-assoc_prot_Csy3"/>
</dbReference>
<dbReference type="NCBIfam" id="TIGR02566">
    <property type="entry name" value="cas_Csy3"/>
    <property type="match status" value="1"/>
</dbReference>
<dbReference type="OrthoDB" id="240864at2"/>
<dbReference type="RefSeq" id="WP_049582101.1">
    <property type="nucleotide sequence ID" value="NZ_CAWQXX010000066.1"/>
</dbReference>
<organism evidence="1 2">
    <name type="scientific">Photorhabdus luminescens</name>
    <name type="common">Xenorhabdus luminescens</name>
    <dbReference type="NCBI Taxonomy" id="29488"/>
    <lineage>
        <taxon>Bacteria</taxon>
        <taxon>Pseudomonadati</taxon>
        <taxon>Pseudomonadota</taxon>
        <taxon>Gammaproteobacteria</taxon>
        <taxon>Enterobacterales</taxon>
        <taxon>Morganellaceae</taxon>
        <taxon>Photorhabdus</taxon>
    </lineage>
</organism>
<protein>
    <submittedName>
        <fullName evidence="1">CRISPR-associated protein, Csy3 family</fullName>
    </submittedName>
</protein>
<dbReference type="STRING" id="29488.KS18_04945"/>
<reference evidence="2" key="1">
    <citation type="submission" date="2016-10" db="EMBL/GenBank/DDBJ databases">
        <authorList>
            <person name="Varghese N."/>
            <person name="Submissions S."/>
        </authorList>
    </citation>
    <scope>NUCLEOTIDE SEQUENCE [LARGE SCALE GENOMIC DNA]</scope>
    <source>
        <strain evidence="2">ATCC 29999</strain>
    </source>
</reference>
<dbReference type="GeneID" id="45655191"/>